<protein>
    <recommendedName>
        <fullName evidence="2">GPI ethanolamine phosphate transferase 2</fullName>
    </recommendedName>
</protein>
<dbReference type="InterPro" id="IPR039527">
    <property type="entry name" value="PIGG/GPI7"/>
</dbReference>
<dbReference type="SUPFAM" id="SSF53649">
    <property type="entry name" value="Alkaline phosphatase-like"/>
    <property type="match status" value="1"/>
</dbReference>
<reference evidence="1" key="1">
    <citation type="journal article" date="2020" name="J. Eukaryot. Microbiol.">
        <title>De novo Sequencing, Assembly and Annotation of the Transcriptome for the Free-Living Testate Amoeba Arcella intermedia.</title>
        <authorList>
            <person name="Ribeiro G.M."/>
            <person name="Porfirio-Sousa A.L."/>
            <person name="Maurer-Alcala X.X."/>
            <person name="Katz L.A."/>
            <person name="Lahr D.J.G."/>
        </authorList>
    </citation>
    <scope>NUCLEOTIDE SEQUENCE</scope>
</reference>
<accession>A0A6B2LAP8</accession>
<dbReference type="InterPro" id="IPR017850">
    <property type="entry name" value="Alkaline_phosphatase_core_sf"/>
</dbReference>
<dbReference type="GO" id="GO:0005789">
    <property type="term" value="C:endoplasmic reticulum membrane"/>
    <property type="evidence" value="ECO:0007669"/>
    <property type="project" value="TreeGrafter"/>
</dbReference>
<proteinExistence type="predicted"/>
<dbReference type="AlphaFoldDB" id="A0A6B2LAP8"/>
<dbReference type="PANTHER" id="PTHR23072">
    <property type="entry name" value="PHOSPHATIDYLINOSITOL GLYCAN-RELATED"/>
    <property type="match status" value="1"/>
</dbReference>
<dbReference type="InterPro" id="IPR002591">
    <property type="entry name" value="Phosphodiest/P_Trfase"/>
</dbReference>
<name>A0A6B2LAP8_9EUKA</name>
<dbReference type="PANTHER" id="PTHR23072:SF0">
    <property type="entry name" value="GPI ETHANOLAMINE PHOSPHATE TRANSFERASE 2"/>
    <property type="match status" value="1"/>
</dbReference>
<dbReference type="EMBL" id="GIBP01005011">
    <property type="protein sequence ID" value="NDV33980.1"/>
    <property type="molecule type" value="Transcribed_RNA"/>
</dbReference>
<dbReference type="GO" id="GO:0051267">
    <property type="term" value="F:CP2 mannose-ethanolamine phosphotransferase activity"/>
    <property type="evidence" value="ECO:0007669"/>
    <property type="project" value="TreeGrafter"/>
</dbReference>
<dbReference type="GO" id="GO:0006506">
    <property type="term" value="P:GPI anchor biosynthetic process"/>
    <property type="evidence" value="ECO:0007669"/>
    <property type="project" value="InterPro"/>
</dbReference>
<organism evidence="1">
    <name type="scientific">Arcella intermedia</name>
    <dbReference type="NCBI Taxonomy" id="1963864"/>
    <lineage>
        <taxon>Eukaryota</taxon>
        <taxon>Amoebozoa</taxon>
        <taxon>Tubulinea</taxon>
        <taxon>Elardia</taxon>
        <taxon>Arcellinida</taxon>
        <taxon>Sphaerothecina</taxon>
        <taxon>Arcellidae</taxon>
        <taxon>Arcella</taxon>
    </lineage>
</organism>
<dbReference type="Pfam" id="PF01663">
    <property type="entry name" value="Phosphodiest"/>
    <property type="match status" value="1"/>
</dbReference>
<sequence length="309" mass="35219">MTSGGIPSFLDLVANFNSQQFGIDNLIHQFTKKQKKVYFFGDDTWLKIFPSSFARSEGTTSFLVTDTMEVDHNVTRNVYEHILGMNFSADLIEEDRGEEYVLDWEWDVIVLHYLGLDHIGHWQGPLSPLMGPKQSEMDYIIKKIWEAILSKGDSHKTLFVVAGDHGMNKFGNHGGSSEEETSAAMLFISPHFQNITHGVKQVDQIDFASTIALLFNLPIPKNSLGYMISDLFSGYSDEEILYALETNCGQFLRLLKSNPGMWRNGKPNTPQVQNLLQRLEEAKNLHNSWIQKRESSLFNLAKKTYLEVF</sequence>
<evidence type="ECO:0000313" key="1">
    <source>
        <dbReference type="EMBL" id="NDV33980.1"/>
    </source>
</evidence>
<dbReference type="Gene3D" id="3.40.720.10">
    <property type="entry name" value="Alkaline Phosphatase, subunit A"/>
    <property type="match status" value="1"/>
</dbReference>
<evidence type="ECO:0008006" key="2">
    <source>
        <dbReference type="Google" id="ProtNLM"/>
    </source>
</evidence>